<dbReference type="EMBL" id="FQZL01000006">
    <property type="protein sequence ID" value="SHI68753.1"/>
    <property type="molecule type" value="Genomic_DNA"/>
</dbReference>
<dbReference type="RefSeq" id="WP_073047517.1">
    <property type="nucleotide sequence ID" value="NZ_FQZL01000006.1"/>
</dbReference>
<protein>
    <recommendedName>
        <fullName evidence="3">DUF1292 domain-containing protein</fullName>
    </recommendedName>
</protein>
<dbReference type="Pfam" id="PF06949">
    <property type="entry name" value="DUF1292"/>
    <property type="match status" value="1"/>
</dbReference>
<dbReference type="OrthoDB" id="9811971at2"/>
<gene>
    <name evidence="1" type="ORF">SAMN02745751_00797</name>
</gene>
<evidence type="ECO:0000313" key="1">
    <source>
        <dbReference type="EMBL" id="SHI68753.1"/>
    </source>
</evidence>
<accession>A0A1M6D6G8</accession>
<dbReference type="STRING" id="1121476.SAMN02745751_00797"/>
<keyword evidence="2" id="KW-1185">Reference proteome</keyword>
<dbReference type="Proteomes" id="UP000184052">
    <property type="component" value="Unassembled WGS sequence"/>
</dbReference>
<evidence type="ECO:0000313" key="2">
    <source>
        <dbReference type="Proteomes" id="UP000184052"/>
    </source>
</evidence>
<proteinExistence type="predicted"/>
<name>A0A1M6D6G8_9FIRM</name>
<dbReference type="InterPro" id="IPR009711">
    <property type="entry name" value="UPF0473"/>
</dbReference>
<evidence type="ECO:0008006" key="3">
    <source>
        <dbReference type="Google" id="ProtNLM"/>
    </source>
</evidence>
<reference evidence="1 2" key="1">
    <citation type="submission" date="2016-11" db="EMBL/GenBank/DDBJ databases">
        <authorList>
            <person name="Jaros S."/>
            <person name="Januszkiewicz K."/>
            <person name="Wedrychowicz H."/>
        </authorList>
    </citation>
    <scope>NUCLEOTIDE SEQUENCE [LARGE SCALE GENOMIC DNA]</scope>
    <source>
        <strain evidence="1 2">DSM 17477</strain>
    </source>
</reference>
<organism evidence="1 2">
    <name type="scientific">Dethiosulfatibacter aminovorans DSM 17477</name>
    <dbReference type="NCBI Taxonomy" id="1121476"/>
    <lineage>
        <taxon>Bacteria</taxon>
        <taxon>Bacillati</taxon>
        <taxon>Bacillota</taxon>
        <taxon>Tissierellia</taxon>
        <taxon>Dethiosulfatibacter</taxon>
    </lineage>
</organism>
<dbReference type="AlphaFoldDB" id="A0A1M6D6G8"/>
<sequence>MSNYIELINDEGKKEKIEILATFHLDEEEYAVLRYPDSEEGMIYRVEKDKGQPVFVMIEDDEELEEVIQIYEGMADDLI</sequence>